<proteinExistence type="predicted"/>
<evidence type="ECO:0000313" key="1">
    <source>
        <dbReference type="EMBL" id="KAK9240953.1"/>
    </source>
</evidence>
<accession>A0ACC3TAL3</accession>
<sequence>MSHIRDQLKVAGITVDEPMFVEVFRRSLTSFYSDALPSLLTAPNMSVSEVFKALTHLRLQRESMMSYSLIICP</sequence>
<dbReference type="Proteomes" id="UP001433508">
    <property type="component" value="Unassembled WGS sequence"/>
</dbReference>
<dbReference type="EMBL" id="MU971336">
    <property type="protein sequence ID" value="KAK9240953.1"/>
    <property type="molecule type" value="Genomic_DNA"/>
</dbReference>
<reference evidence="2" key="1">
    <citation type="journal article" date="2024" name="Front. Bioeng. Biotechnol.">
        <title>Genome-scale model development and genomic sequencing of the oleaginous clade Lipomyces.</title>
        <authorList>
            <person name="Czajka J.J."/>
            <person name="Han Y."/>
            <person name="Kim J."/>
            <person name="Mondo S.J."/>
            <person name="Hofstad B.A."/>
            <person name="Robles A."/>
            <person name="Haridas S."/>
            <person name="Riley R."/>
            <person name="LaButti K."/>
            <person name="Pangilinan J."/>
            <person name="Andreopoulos W."/>
            <person name="Lipzen A."/>
            <person name="Yan J."/>
            <person name="Wang M."/>
            <person name="Ng V."/>
            <person name="Grigoriev I.V."/>
            <person name="Spatafora J.W."/>
            <person name="Magnuson J.K."/>
            <person name="Baker S.E."/>
            <person name="Pomraning K.R."/>
        </authorList>
    </citation>
    <scope>NUCLEOTIDE SEQUENCE [LARGE SCALE GENOMIC DNA]</scope>
    <source>
        <strain evidence="2">CBS 7786</strain>
    </source>
</reference>
<evidence type="ECO:0000313" key="2">
    <source>
        <dbReference type="Proteomes" id="UP001433508"/>
    </source>
</evidence>
<keyword evidence="2" id="KW-1185">Reference proteome</keyword>
<name>A0ACC3TAL3_LIPKO</name>
<gene>
    <name evidence="1" type="ORF">V1525DRAFT_393256</name>
</gene>
<protein>
    <submittedName>
        <fullName evidence="1">Uncharacterized protein</fullName>
    </submittedName>
</protein>
<comment type="caution">
    <text evidence="1">The sequence shown here is derived from an EMBL/GenBank/DDBJ whole genome shotgun (WGS) entry which is preliminary data.</text>
</comment>
<organism evidence="1 2">
    <name type="scientific">Lipomyces kononenkoae</name>
    <name type="common">Yeast</name>
    <dbReference type="NCBI Taxonomy" id="34357"/>
    <lineage>
        <taxon>Eukaryota</taxon>
        <taxon>Fungi</taxon>
        <taxon>Dikarya</taxon>
        <taxon>Ascomycota</taxon>
        <taxon>Saccharomycotina</taxon>
        <taxon>Lipomycetes</taxon>
        <taxon>Lipomycetales</taxon>
        <taxon>Lipomycetaceae</taxon>
        <taxon>Lipomyces</taxon>
    </lineage>
</organism>